<dbReference type="Gene3D" id="1.10.10.10">
    <property type="entry name" value="Winged helix-like DNA-binding domain superfamily/Winged helix DNA-binding domain"/>
    <property type="match status" value="1"/>
</dbReference>
<proteinExistence type="predicted"/>
<dbReference type="InterPro" id="IPR038723">
    <property type="entry name" value="ArnR1-like_HTH"/>
</dbReference>
<feature type="domain" description="ArnR1-like winged helix-turn-helix" evidence="1">
    <location>
        <begin position="5"/>
        <end position="84"/>
    </location>
</feature>
<name>A0A075GG85_9ARCH</name>
<evidence type="ECO:0000259" key="1">
    <source>
        <dbReference type="Pfam" id="PF14947"/>
    </source>
</evidence>
<protein>
    <recommendedName>
        <fullName evidence="1">ArnR1-like winged helix-turn-helix domain-containing protein</fullName>
    </recommendedName>
</protein>
<accession>A0A075GG85</accession>
<dbReference type="InterPro" id="IPR036388">
    <property type="entry name" value="WH-like_DNA-bd_sf"/>
</dbReference>
<organism evidence="2">
    <name type="scientific">uncultured marine thaumarchaeote KM3_136_D12</name>
    <dbReference type="NCBI Taxonomy" id="1456005"/>
    <lineage>
        <taxon>Archaea</taxon>
        <taxon>Nitrososphaerota</taxon>
        <taxon>environmental samples</taxon>
    </lineage>
</organism>
<evidence type="ECO:0000313" key="2">
    <source>
        <dbReference type="EMBL" id="AIF00663.1"/>
    </source>
</evidence>
<dbReference type="EMBL" id="KF900598">
    <property type="protein sequence ID" value="AIF00663.1"/>
    <property type="molecule type" value="Genomic_DNA"/>
</dbReference>
<reference evidence="2" key="1">
    <citation type="journal article" date="2014" name="Genome Biol. Evol.">
        <title>Pangenome evidence for extensive interdomain horizontal transfer affecting lineage core and shell genes in uncultured planktonic thaumarchaeota and euryarchaeota.</title>
        <authorList>
            <person name="Deschamps P."/>
            <person name="Zivanovic Y."/>
            <person name="Moreira D."/>
            <person name="Rodriguez-Valera F."/>
            <person name="Lopez-Garcia P."/>
        </authorList>
    </citation>
    <scope>NUCLEOTIDE SEQUENCE</scope>
</reference>
<dbReference type="InterPro" id="IPR036390">
    <property type="entry name" value="WH_DNA-bd_sf"/>
</dbReference>
<dbReference type="Pfam" id="PF14947">
    <property type="entry name" value="HTH_45"/>
    <property type="match status" value="1"/>
</dbReference>
<dbReference type="AlphaFoldDB" id="A0A075GG85"/>
<sequence length="91" mass="10834">MAKERRAKTQIFFDIITAVIDDTQNNESVSPTRIQFKCNTSYDKLTKYLEEMEKKGMLEKEKSITITEKGMEFHKDYSRINELINEMNEKF</sequence>
<dbReference type="SUPFAM" id="SSF46785">
    <property type="entry name" value="Winged helix' DNA-binding domain"/>
    <property type="match status" value="1"/>
</dbReference>